<comment type="similarity">
    <text evidence="1">Belongs to the recoverin family.</text>
</comment>
<evidence type="ECO:0000313" key="8">
    <source>
        <dbReference type="EMBL" id="CAG7720729.1"/>
    </source>
</evidence>
<evidence type="ECO:0000313" key="9">
    <source>
        <dbReference type="Proteomes" id="UP000708208"/>
    </source>
</evidence>
<evidence type="ECO:0000256" key="4">
    <source>
        <dbReference type="ARBA" id="ARBA00022737"/>
    </source>
</evidence>
<keyword evidence="2" id="KW-0519">Myristate</keyword>
<dbReference type="PROSITE" id="PS00018">
    <property type="entry name" value="EF_HAND_1"/>
    <property type="match status" value="3"/>
</dbReference>
<dbReference type="Proteomes" id="UP000708208">
    <property type="component" value="Unassembled WGS sequence"/>
</dbReference>
<dbReference type="PANTHER" id="PTHR23055">
    <property type="entry name" value="CALCIUM BINDING PROTEINS"/>
    <property type="match status" value="1"/>
</dbReference>
<keyword evidence="4" id="KW-0677">Repeat</keyword>
<dbReference type="EMBL" id="CAJVCH010073205">
    <property type="protein sequence ID" value="CAG7720729.1"/>
    <property type="molecule type" value="Genomic_DNA"/>
</dbReference>
<dbReference type="InterPro" id="IPR002048">
    <property type="entry name" value="EF_hand_dom"/>
</dbReference>
<evidence type="ECO:0000259" key="7">
    <source>
        <dbReference type="PROSITE" id="PS50222"/>
    </source>
</evidence>
<feature type="domain" description="EF-hand" evidence="7">
    <location>
        <begin position="67"/>
        <end position="96"/>
    </location>
</feature>
<dbReference type="AlphaFoldDB" id="A0A8J2K5Z7"/>
<keyword evidence="6" id="KW-0449">Lipoprotein</keyword>
<comment type="caution">
    <text evidence="8">The sequence shown here is derived from an EMBL/GenBank/DDBJ whole genome shotgun (WGS) entry which is preliminary data.</text>
</comment>
<evidence type="ECO:0000256" key="3">
    <source>
        <dbReference type="ARBA" id="ARBA00022723"/>
    </source>
</evidence>
<accession>A0A8J2K5Z7</accession>
<protein>
    <recommendedName>
        <fullName evidence="7">EF-hand domain-containing protein</fullName>
    </recommendedName>
</protein>
<evidence type="ECO:0000256" key="2">
    <source>
        <dbReference type="ARBA" id="ARBA00022707"/>
    </source>
</evidence>
<evidence type="ECO:0000256" key="1">
    <source>
        <dbReference type="ARBA" id="ARBA00006049"/>
    </source>
</evidence>
<keyword evidence="3" id="KW-0479">Metal-binding</keyword>
<dbReference type="InterPro" id="IPR018247">
    <property type="entry name" value="EF_Hand_1_Ca_BS"/>
</dbReference>
<dbReference type="SMART" id="SM00054">
    <property type="entry name" value="EFh"/>
    <property type="match status" value="3"/>
</dbReference>
<keyword evidence="9" id="KW-1185">Reference proteome</keyword>
<gene>
    <name evidence="8" type="ORF">AFUS01_LOCUS9993</name>
</gene>
<dbReference type="FunFam" id="1.10.238.10:FF:000009">
    <property type="entry name" value="Visinin-like protein 1"/>
    <property type="match status" value="1"/>
</dbReference>
<dbReference type="Pfam" id="PF13499">
    <property type="entry name" value="EF-hand_7"/>
    <property type="match status" value="1"/>
</dbReference>
<dbReference type="Pfam" id="PF13833">
    <property type="entry name" value="EF-hand_8"/>
    <property type="match status" value="1"/>
</dbReference>
<feature type="domain" description="EF-hand" evidence="7">
    <location>
        <begin position="97"/>
        <end position="132"/>
    </location>
</feature>
<feature type="domain" description="EF-hand" evidence="7">
    <location>
        <begin position="145"/>
        <end position="180"/>
    </location>
</feature>
<evidence type="ECO:0000256" key="6">
    <source>
        <dbReference type="ARBA" id="ARBA00023288"/>
    </source>
</evidence>
<dbReference type="GO" id="GO:0005509">
    <property type="term" value="F:calcium ion binding"/>
    <property type="evidence" value="ECO:0007669"/>
    <property type="project" value="InterPro"/>
</dbReference>
<proteinExistence type="inferred from homology"/>
<reference evidence="8" key="1">
    <citation type="submission" date="2021-06" db="EMBL/GenBank/DDBJ databases">
        <authorList>
            <person name="Hodson N. C."/>
            <person name="Mongue J. A."/>
            <person name="Jaron S. K."/>
        </authorList>
    </citation>
    <scope>NUCLEOTIDE SEQUENCE</scope>
</reference>
<dbReference type="PANTHER" id="PTHR23055:SF178">
    <property type="entry name" value="NEUROCALCIN HOMOLOG"/>
    <property type="match status" value="1"/>
</dbReference>
<dbReference type="InterPro" id="IPR028846">
    <property type="entry name" value="Recoverin"/>
</dbReference>
<sequence length="195" mass="22483">MGASKSKLLTTEFMDELILATDFKAPEITEIHDKFMVACPSGKLNPVKFQELYTVVFPHGNPHVFSDYVFTCFDENGDRKIDFREFLCALHVIARGTIDQKINWMFRMYDQDKNGEIDRTEMKDLVEVLYELYGRETLEAKFSMTSEALARNLLSTMDLNNDGKISLEEFRVAVKEGNSFLRCILDTDPHTCLKI</sequence>
<dbReference type="CDD" id="cd00051">
    <property type="entry name" value="EFh"/>
    <property type="match status" value="2"/>
</dbReference>
<keyword evidence="5" id="KW-0106">Calcium</keyword>
<dbReference type="PROSITE" id="PS50222">
    <property type="entry name" value="EF_HAND_2"/>
    <property type="match status" value="3"/>
</dbReference>
<dbReference type="OrthoDB" id="191686at2759"/>
<name>A0A8J2K5Z7_9HEXA</name>
<evidence type="ECO:0000256" key="5">
    <source>
        <dbReference type="ARBA" id="ARBA00022837"/>
    </source>
</evidence>
<organism evidence="8 9">
    <name type="scientific">Allacma fusca</name>
    <dbReference type="NCBI Taxonomy" id="39272"/>
    <lineage>
        <taxon>Eukaryota</taxon>
        <taxon>Metazoa</taxon>
        <taxon>Ecdysozoa</taxon>
        <taxon>Arthropoda</taxon>
        <taxon>Hexapoda</taxon>
        <taxon>Collembola</taxon>
        <taxon>Symphypleona</taxon>
        <taxon>Sminthuridae</taxon>
        <taxon>Allacma</taxon>
    </lineage>
</organism>